<comment type="subcellular location">
    <subcellularLocation>
        <location evidence="1 8">Cell membrane</location>
        <topology evidence="1 8">Multi-pass membrane protein</topology>
    </subcellularLocation>
</comment>
<evidence type="ECO:0000256" key="2">
    <source>
        <dbReference type="ARBA" id="ARBA00007069"/>
    </source>
</evidence>
<evidence type="ECO:0000313" key="10">
    <source>
        <dbReference type="EMBL" id="WDF81936.1"/>
    </source>
</evidence>
<evidence type="ECO:0000313" key="11">
    <source>
        <dbReference type="Proteomes" id="UP001220377"/>
    </source>
</evidence>
<dbReference type="InterPro" id="IPR035906">
    <property type="entry name" value="MetI-like_sf"/>
</dbReference>
<feature type="transmembrane region" description="Helical" evidence="8">
    <location>
        <begin position="55"/>
        <end position="80"/>
    </location>
</feature>
<keyword evidence="6 8" id="KW-1133">Transmembrane helix</keyword>
<dbReference type="PANTHER" id="PTHR42929:SF1">
    <property type="entry name" value="INNER MEMBRANE ABC TRANSPORTER PERMEASE PROTEIN YDCU-RELATED"/>
    <property type="match status" value="1"/>
</dbReference>
<organism evidence="10 11">
    <name type="scientific">Lacticaseibacillus pabuli</name>
    <dbReference type="NCBI Taxonomy" id="3025672"/>
    <lineage>
        <taxon>Bacteria</taxon>
        <taxon>Bacillati</taxon>
        <taxon>Bacillota</taxon>
        <taxon>Bacilli</taxon>
        <taxon>Lactobacillales</taxon>
        <taxon>Lactobacillaceae</taxon>
        <taxon>Lacticaseibacillus</taxon>
    </lineage>
</organism>
<dbReference type="PANTHER" id="PTHR42929">
    <property type="entry name" value="INNER MEMBRANE ABC TRANSPORTER PERMEASE PROTEIN YDCU-RELATED-RELATED"/>
    <property type="match status" value="1"/>
</dbReference>
<dbReference type="PROSITE" id="PS50928">
    <property type="entry name" value="ABC_TM1"/>
    <property type="match status" value="1"/>
</dbReference>
<dbReference type="Proteomes" id="UP001220377">
    <property type="component" value="Chromosome"/>
</dbReference>
<feature type="transmembrane region" description="Helical" evidence="8">
    <location>
        <begin position="200"/>
        <end position="218"/>
    </location>
</feature>
<proteinExistence type="inferred from homology"/>
<keyword evidence="3 8" id="KW-0813">Transport</keyword>
<feature type="transmembrane region" description="Helical" evidence="8">
    <location>
        <begin position="12"/>
        <end position="35"/>
    </location>
</feature>
<evidence type="ECO:0000256" key="6">
    <source>
        <dbReference type="ARBA" id="ARBA00022989"/>
    </source>
</evidence>
<name>A0ABY7WSJ8_9LACO</name>
<keyword evidence="4" id="KW-1003">Cell membrane</keyword>
<reference evidence="10 11" key="1">
    <citation type="submission" date="2023-02" db="EMBL/GenBank/DDBJ databases">
        <title>Genome sequence of Lacticaseibacillus sp. KACC 23028.</title>
        <authorList>
            <person name="Kim S."/>
            <person name="Heo J."/>
            <person name="Kwon S.-W."/>
        </authorList>
    </citation>
    <scope>NUCLEOTIDE SEQUENCE [LARGE SCALE GENOMIC DNA]</scope>
    <source>
        <strain evidence="10 11">KACC 23028</strain>
    </source>
</reference>
<feature type="domain" description="ABC transmembrane type-1" evidence="9">
    <location>
        <begin position="59"/>
        <end position="261"/>
    </location>
</feature>
<dbReference type="EMBL" id="CP117884">
    <property type="protein sequence ID" value="WDF81936.1"/>
    <property type="molecule type" value="Genomic_DNA"/>
</dbReference>
<accession>A0ABY7WSJ8</accession>
<dbReference type="SUPFAM" id="SSF161098">
    <property type="entry name" value="MetI-like"/>
    <property type="match status" value="1"/>
</dbReference>
<feature type="transmembrane region" description="Helical" evidence="8">
    <location>
        <begin position="92"/>
        <end position="116"/>
    </location>
</feature>
<sequence>MRKQSTNLAFYVPYVLWLLLFVIAPMILIFYQSFFDINGHFTFSNYVNYFQSGTYLAMTFNSVWYAFLITVVTLAISYPAAYILHYLKHKQLFLLLIILPTWINLLLKAYAFIGIFGRDGGLNNFLGLFGIAPQQLLFTDAAFIFVASYIEIPFMVLPIFNGIEELDEGLINASRDLGASPWQTFTKVTWPLTLSGVKSGVQAVFIPSLSLFMLTRLIGGNRVITLGTAIEEHFLTTMNWGMGSTIGVVLIVAMVIIMFLTGERSKLKVKGAKHHA</sequence>
<keyword evidence="11" id="KW-1185">Reference proteome</keyword>
<evidence type="ECO:0000256" key="4">
    <source>
        <dbReference type="ARBA" id="ARBA00022475"/>
    </source>
</evidence>
<dbReference type="Gene3D" id="1.10.3720.10">
    <property type="entry name" value="MetI-like"/>
    <property type="match status" value="1"/>
</dbReference>
<dbReference type="RefSeq" id="WP_274259044.1">
    <property type="nucleotide sequence ID" value="NZ_CP117884.1"/>
</dbReference>
<dbReference type="CDD" id="cd06261">
    <property type="entry name" value="TM_PBP2"/>
    <property type="match status" value="1"/>
</dbReference>
<evidence type="ECO:0000256" key="3">
    <source>
        <dbReference type="ARBA" id="ARBA00022448"/>
    </source>
</evidence>
<protein>
    <submittedName>
        <fullName evidence="10">ABC transporter permease</fullName>
    </submittedName>
</protein>
<keyword evidence="7 8" id="KW-0472">Membrane</keyword>
<dbReference type="InterPro" id="IPR000515">
    <property type="entry name" value="MetI-like"/>
</dbReference>
<keyword evidence="5 8" id="KW-0812">Transmembrane</keyword>
<evidence type="ECO:0000259" key="9">
    <source>
        <dbReference type="PROSITE" id="PS50928"/>
    </source>
</evidence>
<feature type="transmembrane region" description="Helical" evidence="8">
    <location>
        <begin position="136"/>
        <end position="160"/>
    </location>
</feature>
<dbReference type="Pfam" id="PF00528">
    <property type="entry name" value="BPD_transp_1"/>
    <property type="match status" value="1"/>
</dbReference>
<evidence type="ECO:0000256" key="1">
    <source>
        <dbReference type="ARBA" id="ARBA00004651"/>
    </source>
</evidence>
<evidence type="ECO:0000256" key="5">
    <source>
        <dbReference type="ARBA" id="ARBA00022692"/>
    </source>
</evidence>
<evidence type="ECO:0000256" key="8">
    <source>
        <dbReference type="RuleBase" id="RU363032"/>
    </source>
</evidence>
<gene>
    <name evidence="10" type="ORF">PQ472_08365</name>
</gene>
<evidence type="ECO:0000256" key="7">
    <source>
        <dbReference type="ARBA" id="ARBA00023136"/>
    </source>
</evidence>
<comment type="similarity">
    <text evidence="2">Belongs to the binding-protein-dependent transport system permease family. CysTW subfamily.</text>
</comment>
<feature type="transmembrane region" description="Helical" evidence="8">
    <location>
        <begin position="238"/>
        <end position="260"/>
    </location>
</feature>